<evidence type="ECO:0000313" key="1">
    <source>
        <dbReference type="EMBL" id="MDI3417884.1"/>
    </source>
</evidence>
<proteinExistence type="predicted"/>
<organism evidence="1 2">
    <name type="scientific">Streptomyces luteolus</name>
    <dbReference type="NCBI Taxonomy" id="3043615"/>
    <lineage>
        <taxon>Bacteria</taxon>
        <taxon>Bacillati</taxon>
        <taxon>Actinomycetota</taxon>
        <taxon>Actinomycetes</taxon>
        <taxon>Kitasatosporales</taxon>
        <taxon>Streptomycetaceae</taxon>
        <taxon>Streptomyces</taxon>
    </lineage>
</organism>
<protein>
    <recommendedName>
        <fullName evidence="3">Secreted protein</fullName>
    </recommendedName>
</protein>
<evidence type="ECO:0000313" key="2">
    <source>
        <dbReference type="Proteomes" id="UP001237105"/>
    </source>
</evidence>
<dbReference type="RefSeq" id="WP_282533811.1">
    <property type="nucleotide sequence ID" value="NZ_JASCIS010000004.1"/>
</dbReference>
<gene>
    <name evidence="1" type="ORF">QIT00_04790</name>
</gene>
<sequence>MTPPRPRALLFLDVDGPLIPFGASSADLPEGYPTYEGGTREGGGHPLLDRADPALGRRLADLGCELVWATTWGEDANHVLAPWLGLPESPVLPWPDEADGADGADRADGVDEAGGAYGVYEEVPGAARAVHWKTRPIVEWADGRPFVWVDDEIAPADRAWVDTYHRGPALLHRVDARYGLTEGDFGVIRGWLGRLRPGFRGRD</sequence>
<comment type="caution">
    <text evidence="1">The sequence shown here is derived from an EMBL/GenBank/DDBJ whole genome shotgun (WGS) entry which is preliminary data.</text>
</comment>
<keyword evidence="2" id="KW-1185">Reference proteome</keyword>
<accession>A0ABT6SQJ0</accession>
<reference evidence="1 2" key="1">
    <citation type="submission" date="2023-05" db="EMBL/GenBank/DDBJ databases">
        <title>Draft genome sequence of Streptomyces sp. B-S-A12 isolated from a cave soil in Thailand.</title>
        <authorList>
            <person name="Chamroensaksri N."/>
            <person name="Muangham S."/>
        </authorList>
    </citation>
    <scope>NUCLEOTIDE SEQUENCE [LARGE SCALE GENOMIC DNA]</scope>
    <source>
        <strain evidence="1 2">B-S-A12</strain>
    </source>
</reference>
<evidence type="ECO:0008006" key="3">
    <source>
        <dbReference type="Google" id="ProtNLM"/>
    </source>
</evidence>
<dbReference type="EMBL" id="JASCIS010000004">
    <property type="protein sequence ID" value="MDI3417884.1"/>
    <property type="molecule type" value="Genomic_DNA"/>
</dbReference>
<name>A0ABT6SQJ0_9ACTN</name>
<dbReference type="Proteomes" id="UP001237105">
    <property type="component" value="Unassembled WGS sequence"/>
</dbReference>